<dbReference type="PROSITE" id="PS51779">
    <property type="entry name" value="POTRA"/>
    <property type="match status" value="1"/>
</dbReference>
<feature type="region of interest" description="Disordered" evidence="10">
    <location>
        <begin position="1"/>
        <end position="30"/>
    </location>
</feature>
<evidence type="ECO:0000259" key="11">
    <source>
        <dbReference type="PROSITE" id="PS51779"/>
    </source>
</evidence>
<keyword evidence="7 9" id="KW-0472">Membrane</keyword>
<evidence type="ECO:0000256" key="5">
    <source>
        <dbReference type="ARBA" id="ARBA00022692"/>
    </source>
</evidence>
<dbReference type="EMBL" id="BFBR01000008">
    <property type="protein sequence ID" value="GBF58906.1"/>
    <property type="molecule type" value="Genomic_DNA"/>
</dbReference>
<dbReference type="AlphaFoldDB" id="A0A2P2ECW8"/>
<dbReference type="PANTHER" id="PTHR35851">
    <property type="entry name" value="CELL DIVISION PROTEIN FTSQ"/>
    <property type="match status" value="1"/>
</dbReference>
<keyword evidence="2 9" id="KW-1003">Cell membrane</keyword>
<dbReference type="InterPro" id="IPR034746">
    <property type="entry name" value="POTRA"/>
</dbReference>
<dbReference type="Pfam" id="PF03799">
    <property type="entry name" value="FtsQ_DivIB_C"/>
    <property type="match status" value="1"/>
</dbReference>
<keyword evidence="8 9" id="KW-0131">Cell cycle</keyword>
<dbReference type="Gene3D" id="3.10.20.310">
    <property type="entry name" value="membrane protein fhac"/>
    <property type="match status" value="1"/>
</dbReference>
<dbReference type="InterPro" id="IPR026579">
    <property type="entry name" value="FtsQ"/>
</dbReference>
<keyword evidence="6 9" id="KW-1133">Transmembrane helix</keyword>
<keyword evidence="4 9" id="KW-0132">Cell division</keyword>
<dbReference type="HAMAP" id="MF_00911">
    <property type="entry name" value="FtsQ_subfam"/>
    <property type="match status" value="1"/>
</dbReference>
<dbReference type="PANTHER" id="PTHR35851:SF1">
    <property type="entry name" value="CELL DIVISION PROTEIN FTSQ"/>
    <property type="match status" value="1"/>
</dbReference>
<comment type="similarity">
    <text evidence="9">Belongs to the FtsQ/DivIB family. FtsQ subfamily.</text>
</comment>
<evidence type="ECO:0000256" key="9">
    <source>
        <dbReference type="HAMAP-Rule" id="MF_00911"/>
    </source>
</evidence>
<dbReference type="InterPro" id="IPR013685">
    <property type="entry name" value="POTRA_FtsQ_type"/>
</dbReference>
<dbReference type="GO" id="GO:0005886">
    <property type="term" value="C:plasma membrane"/>
    <property type="evidence" value="ECO:0007669"/>
    <property type="project" value="UniProtKB-SubCell"/>
</dbReference>
<proteinExistence type="inferred from homology"/>
<sequence>MPAMRQTRRPPMRRSAPPRNRARAPRRADSHAWTMKLGAWAHARMRAAQYDGPTRRILVGLTLTSVVAILLLLAAGLGVLDDMGRGIQTSAGNAARSAGLAVRIINVQAPDGQQLSAYQRAEAEVTAGVMADDVMFGVNPGEIRDRVAQLPWVEHVVVRRLWPDQIQILITPRAATALWQDRGQLAFMDASGRKLGQANHITSAKGYALVVGANAGPRAPALFEAMRAYPEIASRTSSAVWVGDRRWTLKLTQGGDVLLPEIGMGEALAMLDRLQDSHKILDRSFARLDLRHPGTILIRPTEETLSVTAPAQAAKSAQGV</sequence>
<dbReference type="InterPro" id="IPR005548">
    <property type="entry name" value="Cell_div_FtsQ/DivIB_C"/>
</dbReference>
<evidence type="ECO:0000313" key="12">
    <source>
        <dbReference type="EMBL" id="GBF58906.1"/>
    </source>
</evidence>
<evidence type="ECO:0000256" key="6">
    <source>
        <dbReference type="ARBA" id="ARBA00022989"/>
    </source>
</evidence>
<evidence type="ECO:0000256" key="2">
    <source>
        <dbReference type="ARBA" id="ARBA00022475"/>
    </source>
</evidence>
<comment type="subcellular location">
    <subcellularLocation>
        <location evidence="9">Cell inner membrane</location>
        <topology evidence="9">Single-pass type II membrane protein</topology>
    </subcellularLocation>
    <subcellularLocation>
        <location evidence="1">Membrane</location>
    </subcellularLocation>
    <text evidence="9">Localizes to the division septum.</text>
</comment>
<keyword evidence="3 9" id="KW-0997">Cell inner membrane</keyword>
<accession>A0A2P2ECW8</accession>
<evidence type="ECO:0000256" key="4">
    <source>
        <dbReference type="ARBA" id="ARBA00022618"/>
    </source>
</evidence>
<dbReference type="RefSeq" id="WP_108985759.1">
    <property type="nucleotide sequence ID" value="NZ_BFBR01000008.1"/>
</dbReference>
<feature type="transmembrane region" description="Helical" evidence="9">
    <location>
        <begin position="57"/>
        <end position="80"/>
    </location>
</feature>
<keyword evidence="13" id="KW-1185">Reference proteome</keyword>
<evidence type="ECO:0000313" key="13">
    <source>
        <dbReference type="Proteomes" id="UP000245086"/>
    </source>
</evidence>
<dbReference type="GO" id="GO:0090529">
    <property type="term" value="P:cell septum assembly"/>
    <property type="evidence" value="ECO:0007669"/>
    <property type="project" value="InterPro"/>
</dbReference>
<reference evidence="12 13" key="1">
    <citation type="journal article" date="2018" name="Genome Announc.">
        <title>Draft Genome Sequence of "Candidatus Phycosocius bacilliformis," an Alphaproteobacterial Ectosymbiont of the Hydrocarbon-Producing Green Alga Botryococcus braunii.</title>
        <authorList>
            <person name="Tanabe Y."/>
            <person name="Yamaguchi H."/>
            <person name="Watanabe M.M."/>
        </authorList>
    </citation>
    <scope>NUCLEOTIDE SEQUENCE [LARGE SCALE GENOMIC DNA]</scope>
    <source>
        <strain evidence="12 13">BOTRYCO-2</strain>
    </source>
</reference>
<gene>
    <name evidence="9 12" type="primary">ftsQ</name>
    <name evidence="12" type="ORF">PbB2_02596</name>
</gene>
<evidence type="ECO:0000256" key="8">
    <source>
        <dbReference type="ARBA" id="ARBA00023306"/>
    </source>
</evidence>
<name>A0A2P2ECW8_9PROT</name>
<feature type="domain" description="POTRA" evidence="11">
    <location>
        <begin position="100"/>
        <end position="173"/>
    </location>
</feature>
<evidence type="ECO:0000256" key="3">
    <source>
        <dbReference type="ARBA" id="ARBA00022519"/>
    </source>
</evidence>
<dbReference type="Proteomes" id="UP000245086">
    <property type="component" value="Unassembled WGS sequence"/>
</dbReference>
<dbReference type="OrthoDB" id="9783091at2"/>
<protein>
    <recommendedName>
        <fullName evidence="9">Cell division protein FtsQ</fullName>
    </recommendedName>
</protein>
<evidence type="ECO:0000256" key="1">
    <source>
        <dbReference type="ARBA" id="ARBA00004370"/>
    </source>
</evidence>
<organism evidence="12 13">
    <name type="scientific">Candidatus Phycosocius bacilliformis</name>
    <dbReference type="NCBI Taxonomy" id="1445552"/>
    <lineage>
        <taxon>Bacteria</taxon>
        <taxon>Pseudomonadati</taxon>
        <taxon>Pseudomonadota</taxon>
        <taxon>Alphaproteobacteria</taxon>
        <taxon>Caulobacterales</taxon>
        <taxon>Caulobacterales incertae sedis</taxon>
        <taxon>Candidatus Phycosocius</taxon>
    </lineage>
</organism>
<evidence type="ECO:0000256" key="10">
    <source>
        <dbReference type="SAM" id="MobiDB-lite"/>
    </source>
</evidence>
<comment type="caution">
    <text evidence="12">The sequence shown here is derived from an EMBL/GenBank/DDBJ whole genome shotgun (WGS) entry which is preliminary data.</text>
</comment>
<feature type="compositionally biased region" description="Basic residues" evidence="10">
    <location>
        <begin position="1"/>
        <end position="12"/>
    </location>
</feature>
<comment type="function">
    <text evidence="9">Essential cell division protein.</text>
</comment>
<dbReference type="GO" id="GO:0043093">
    <property type="term" value="P:FtsZ-dependent cytokinesis"/>
    <property type="evidence" value="ECO:0007669"/>
    <property type="project" value="UniProtKB-UniRule"/>
</dbReference>
<dbReference type="Pfam" id="PF08478">
    <property type="entry name" value="POTRA_1"/>
    <property type="match status" value="1"/>
</dbReference>
<evidence type="ECO:0000256" key="7">
    <source>
        <dbReference type="ARBA" id="ARBA00023136"/>
    </source>
</evidence>
<keyword evidence="5 9" id="KW-0812">Transmembrane</keyword>
<dbReference type="GO" id="GO:0032153">
    <property type="term" value="C:cell division site"/>
    <property type="evidence" value="ECO:0007669"/>
    <property type="project" value="UniProtKB-UniRule"/>
</dbReference>